<proteinExistence type="predicted"/>
<evidence type="ECO:0000313" key="1">
    <source>
        <dbReference type="EMBL" id="RGV26089.1"/>
    </source>
</evidence>
<feature type="non-terminal residue" evidence="1">
    <location>
        <position position="1"/>
    </location>
</feature>
<protein>
    <submittedName>
        <fullName evidence="1">Phosphoesterase</fullName>
    </submittedName>
</protein>
<accession>A0A412WFY2</accession>
<dbReference type="AlphaFoldDB" id="A0A412WFY2"/>
<organism evidence="1 2">
    <name type="scientific">Butyricimonas virosa</name>
    <dbReference type="NCBI Taxonomy" id="544645"/>
    <lineage>
        <taxon>Bacteria</taxon>
        <taxon>Pseudomonadati</taxon>
        <taxon>Bacteroidota</taxon>
        <taxon>Bacteroidia</taxon>
        <taxon>Bacteroidales</taxon>
        <taxon>Odoribacteraceae</taxon>
        <taxon>Butyricimonas</taxon>
    </lineage>
</organism>
<comment type="caution">
    <text evidence="1">The sequence shown here is derived from an EMBL/GenBank/DDBJ whole genome shotgun (WGS) entry which is preliminary data.</text>
</comment>
<dbReference type="EMBL" id="QRZA01000126">
    <property type="protein sequence ID" value="RGV26089.1"/>
    <property type="molecule type" value="Genomic_DNA"/>
</dbReference>
<name>A0A412WFY2_9BACT</name>
<sequence>VKNRVNMRYRVMDVPAERAGLHLMDELREMEADGRYKVKVRIHAPAAAMKSVDKAVLLEAGAAKVELVADDEQPPEAVSSSLFEKFDSRRIRETYEDFCREKQIEDVSMGLEYLSKIENRSCGN</sequence>
<evidence type="ECO:0000313" key="2">
    <source>
        <dbReference type="Proteomes" id="UP000283589"/>
    </source>
</evidence>
<dbReference type="Proteomes" id="UP000283589">
    <property type="component" value="Unassembled WGS sequence"/>
</dbReference>
<gene>
    <name evidence="1" type="ORF">DWW18_21810</name>
</gene>
<reference evidence="1 2" key="1">
    <citation type="submission" date="2018-08" db="EMBL/GenBank/DDBJ databases">
        <title>A genome reference for cultivated species of the human gut microbiota.</title>
        <authorList>
            <person name="Zou Y."/>
            <person name="Xue W."/>
            <person name="Luo G."/>
        </authorList>
    </citation>
    <scope>NUCLEOTIDE SEQUENCE [LARGE SCALE GENOMIC DNA]</scope>
    <source>
        <strain evidence="1 2">AF14-49</strain>
    </source>
</reference>